<sequence>MELDQKAVVNLQPPSEYILENLAVPKAIRR</sequence>
<accession>A0A382XPR5</accession>
<organism evidence="1">
    <name type="scientific">marine metagenome</name>
    <dbReference type="NCBI Taxonomy" id="408172"/>
    <lineage>
        <taxon>unclassified sequences</taxon>
        <taxon>metagenomes</taxon>
        <taxon>ecological metagenomes</taxon>
    </lineage>
</organism>
<protein>
    <submittedName>
        <fullName evidence="1">Uncharacterized protein</fullName>
    </submittedName>
</protein>
<feature type="non-terminal residue" evidence="1">
    <location>
        <position position="30"/>
    </location>
</feature>
<dbReference type="EMBL" id="UINC01169529">
    <property type="protein sequence ID" value="SVD73112.1"/>
    <property type="molecule type" value="Genomic_DNA"/>
</dbReference>
<proteinExistence type="predicted"/>
<evidence type="ECO:0000313" key="1">
    <source>
        <dbReference type="EMBL" id="SVD73112.1"/>
    </source>
</evidence>
<gene>
    <name evidence="1" type="ORF">METZ01_LOCUS425966</name>
</gene>
<dbReference type="AlphaFoldDB" id="A0A382XPR5"/>
<reference evidence="1" key="1">
    <citation type="submission" date="2018-05" db="EMBL/GenBank/DDBJ databases">
        <authorList>
            <person name="Lanie J.A."/>
            <person name="Ng W.-L."/>
            <person name="Kazmierczak K.M."/>
            <person name="Andrzejewski T.M."/>
            <person name="Davidsen T.M."/>
            <person name="Wayne K.J."/>
            <person name="Tettelin H."/>
            <person name="Glass J.I."/>
            <person name="Rusch D."/>
            <person name="Podicherti R."/>
            <person name="Tsui H.-C.T."/>
            <person name="Winkler M.E."/>
        </authorList>
    </citation>
    <scope>NUCLEOTIDE SEQUENCE</scope>
</reference>
<name>A0A382XPR5_9ZZZZ</name>